<reference evidence="2" key="1">
    <citation type="journal article" date="2018" name="BMC Genomics">
        <title>The complete and fully assembled genome sequence of Aeromonas salmonicida subsp. pectinolytica and its comparative analysis with other Aeromonas species: investigation of the mobilome in environmental and pathogenic strains.</title>
        <authorList>
            <person name="Pfeiffer F."/>
            <person name="Zamora-Lagos M.A."/>
            <person name="Blettinger M."/>
            <person name="Yeroslaviz A."/>
            <person name="Dahl A."/>
            <person name="Gruber S."/>
            <person name="Habermann B.H."/>
        </authorList>
    </citation>
    <scope>NUCLEOTIDE SEQUENCE [LARGE SCALE GENOMIC DNA]</scope>
    <source>
        <strain evidence="2">34mel</strain>
    </source>
</reference>
<sequence length="177" mass="19909">MIVCSTLKIDLTSVEGIRDWVLLTDSPFDIVGQDGLTYRHAGALLKIDKITSENTLSNRVLKCTLSGVDRSIVSVVNNHKFRNKDIEIRKCFVEDDGNRVTDSSIYFSGITQTPEYTIDYESGTATLGIGCKSVFDLSQKPSLVRSNTASHQLWFPNDHFYKYATSAELEDEMWTRA</sequence>
<dbReference type="AlphaFoldDB" id="A0A2D1QHT6"/>
<evidence type="ECO:0000313" key="2">
    <source>
        <dbReference type="Proteomes" id="UP000222916"/>
    </source>
</evidence>
<name>A0A2D1QHT6_AERSA</name>
<proteinExistence type="predicted"/>
<evidence type="ECO:0000313" key="1">
    <source>
        <dbReference type="EMBL" id="ATP09816.1"/>
    </source>
</evidence>
<protein>
    <submittedName>
        <fullName evidence="1">Uncharacterized protein</fullName>
    </submittedName>
</protein>
<dbReference type="OrthoDB" id="7770576at2"/>
<accession>A0A2D1QHT6</accession>
<organism evidence="1 2">
    <name type="scientific">Aeromonas salmonicida subsp. pectinolytica 34mel</name>
    <dbReference type="NCBI Taxonomy" id="1324960"/>
    <lineage>
        <taxon>Bacteria</taxon>
        <taxon>Pseudomonadati</taxon>
        <taxon>Pseudomonadota</taxon>
        <taxon>Gammaproteobacteria</taxon>
        <taxon>Aeromonadales</taxon>
        <taxon>Aeromonadaceae</taxon>
        <taxon>Aeromonas</taxon>
    </lineage>
</organism>
<gene>
    <name evidence="1" type="ORF">Asalp_26780</name>
</gene>
<dbReference type="EMBL" id="CP022426">
    <property type="protein sequence ID" value="ATP09816.1"/>
    <property type="molecule type" value="Genomic_DNA"/>
</dbReference>
<dbReference type="Proteomes" id="UP000222916">
    <property type="component" value="Chromosome"/>
</dbReference>
<dbReference type="RefSeq" id="WP_139723375.1">
    <property type="nucleotide sequence ID" value="NZ_ARYZ02000020.1"/>
</dbReference>